<evidence type="ECO:0000313" key="3">
    <source>
        <dbReference type="Proteomes" id="UP000292695"/>
    </source>
</evidence>
<evidence type="ECO:0000313" key="2">
    <source>
        <dbReference type="EMBL" id="TCC34969.1"/>
    </source>
</evidence>
<keyword evidence="1" id="KW-0175">Coiled coil</keyword>
<keyword evidence="3" id="KW-1185">Reference proteome</keyword>
<dbReference type="AlphaFoldDB" id="A0A4R0IPQ0"/>
<reference evidence="2 3" key="1">
    <citation type="submission" date="2019-02" db="EMBL/GenBank/DDBJ databases">
        <title>Kribbella capetownensis sp. nov. and Kribbella speibonae sp. nov., isolated from soil.</title>
        <authorList>
            <person name="Curtis S.M."/>
            <person name="Norton I."/>
            <person name="Everest G.J."/>
            <person name="Meyers P.R."/>
        </authorList>
    </citation>
    <scope>NUCLEOTIDE SEQUENCE [LARGE SCALE GENOMIC DNA]</scope>
    <source>
        <strain evidence="2 3">DSM 27082</strain>
    </source>
</reference>
<dbReference type="EMBL" id="SJKA01000004">
    <property type="protein sequence ID" value="TCC34969.1"/>
    <property type="molecule type" value="Genomic_DNA"/>
</dbReference>
<dbReference type="OrthoDB" id="9950590at2"/>
<gene>
    <name evidence="2" type="ORF">E0H50_13865</name>
</gene>
<organism evidence="2 3">
    <name type="scientific">Kribbella sindirgiensis</name>
    <dbReference type="NCBI Taxonomy" id="1124744"/>
    <lineage>
        <taxon>Bacteria</taxon>
        <taxon>Bacillati</taxon>
        <taxon>Actinomycetota</taxon>
        <taxon>Actinomycetes</taxon>
        <taxon>Propionibacteriales</taxon>
        <taxon>Kribbellaceae</taxon>
        <taxon>Kribbella</taxon>
    </lineage>
</organism>
<dbReference type="RefSeq" id="WP_131287928.1">
    <property type="nucleotide sequence ID" value="NZ_SJKA01000004.1"/>
</dbReference>
<dbReference type="Proteomes" id="UP000292695">
    <property type="component" value="Unassembled WGS sequence"/>
</dbReference>
<proteinExistence type="predicted"/>
<feature type="coiled-coil region" evidence="1">
    <location>
        <begin position="202"/>
        <end position="250"/>
    </location>
</feature>
<accession>A0A4R0IPQ0</accession>
<comment type="caution">
    <text evidence="2">The sequence shown here is derived from an EMBL/GenBank/DDBJ whole genome shotgun (WGS) entry which is preliminary data.</text>
</comment>
<evidence type="ECO:0000256" key="1">
    <source>
        <dbReference type="SAM" id="Coils"/>
    </source>
</evidence>
<sequence length="292" mass="32685">MIDHQLRKPGGEPYLPEHTRTALVDALWDVFPRAWRSVERFVDSVMDASPEVEALEKADSVWRHNAAVVDHLRAVEAPRRYGSLRHELRAVADALVLRPSKHPSVFADGRRAGLKSARNEVLDYARDEGRTARSLIDPIHPRVDRTGQLSGRPLTIHVVGLRTQEQRVAHLNRLFREYFGECPEQAAVVRALATGLPPLDVVDTSQQQAEAHQLAAEELRRDLLDQWNLLSAARKERLEIRQRLLELAAQVAPSGAINGDTGFATGFHVGCLTASRLLLARAEQLYPSVLLR</sequence>
<name>A0A4R0IPQ0_9ACTN</name>
<protein>
    <submittedName>
        <fullName evidence="2">Uncharacterized protein</fullName>
    </submittedName>
</protein>